<feature type="coiled-coil region" evidence="3">
    <location>
        <begin position="100"/>
        <end position="141"/>
    </location>
</feature>
<evidence type="ECO:0000256" key="4">
    <source>
        <dbReference type="SAM" id="MobiDB-lite"/>
    </source>
</evidence>
<sequence>MLAIALLLVLGDSTQGWLVRRYIHRMINMQISKTRTGSSEVPTTKTSSATLRSKHLTKVAGSESNFSSINPSQVPATRSPKIEGRGTKTMVTEKRRPSKVTELECQLTQLQEELMNTKDQLNSTELLKRQAQQEAEAAKHQFAIMHAKLKDSQSQMVELSASEESRIQELRKISQERDRAWQFELEAIEKQRSIDSTALASAKNEIRKLKLQLQMAAQSEAELSEKSIENHSKIQSSEKDLADALITIKNLKVQVRSSEKAEAEAKANITEMKKQLEIAQSTIESLLTDGSKLMESFSIVAAELKESRLQVRILEETVKKLQEENSIIHIQALVNFDSPKKICFDSSASEVEELVAAFEDTLIKYQQEQIESIVKIQCAYELMEKMSTDTKSRESELELRLTETKSEVNLLKAKLFDREIELQSLSKKNELLAETVNKEHQNDSEIGLQLAQSIADVADLKFKLAEKESTLAMISKENEQLKLEFKKTEMNSVKAKEDVTAMKLGFLFKEEELKEQMNESVVQELSAAQLEKIEMEAELRKLKVQADQWKKAAETAILMLTDESTTDVDCPSGDGKLMRLPFTDELDDQSSRKKKNNVLRRISGKWNKDHK</sequence>
<keyword evidence="2 3" id="KW-0175">Coiled coil</keyword>
<evidence type="ECO:0000313" key="6">
    <source>
        <dbReference type="EMBL" id="WOL18661.1"/>
    </source>
</evidence>
<feature type="coiled-coil region" evidence="3">
    <location>
        <begin position="464"/>
        <end position="552"/>
    </location>
</feature>
<dbReference type="Proteomes" id="UP001327560">
    <property type="component" value="Chromosome 9"/>
</dbReference>
<evidence type="ECO:0000256" key="3">
    <source>
        <dbReference type="SAM" id="Coils"/>
    </source>
</evidence>
<feature type="compositionally biased region" description="Basic and acidic residues" evidence="4">
    <location>
        <begin position="80"/>
        <end position="99"/>
    </location>
</feature>
<keyword evidence="5" id="KW-0732">Signal</keyword>
<name>A0AAQ3QRE6_9LILI</name>
<dbReference type="InterPro" id="IPR029688">
    <property type="entry name" value="ICR"/>
</dbReference>
<evidence type="ECO:0000256" key="1">
    <source>
        <dbReference type="ARBA" id="ARBA00009778"/>
    </source>
</evidence>
<feature type="region of interest" description="Disordered" evidence="4">
    <location>
        <begin position="60"/>
        <end position="99"/>
    </location>
</feature>
<organism evidence="6 7">
    <name type="scientific">Canna indica</name>
    <name type="common">Indian-shot</name>
    <dbReference type="NCBI Taxonomy" id="4628"/>
    <lineage>
        <taxon>Eukaryota</taxon>
        <taxon>Viridiplantae</taxon>
        <taxon>Streptophyta</taxon>
        <taxon>Embryophyta</taxon>
        <taxon>Tracheophyta</taxon>
        <taxon>Spermatophyta</taxon>
        <taxon>Magnoliopsida</taxon>
        <taxon>Liliopsida</taxon>
        <taxon>Zingiberales</taxon>
        <taxon>Cannaceae</taxon>
        <taxon>Canna</taxon>
    </lineage>
</organism>
<feature type="compositionally biased region" description="Polar residues" evidence="4">
    <location>
        <begin position="62"/>
        <end position="76"/>
    </location>
</feature>
<keyword evidence="7" id="KW-1185">Reference proteome</keyword>
<evidence type="ECO:0000256" key="2">
    <source>
        <dbReference type="ARBA" id="ARBA00023054"/>
    </source>
</evidence>
<evidence type="ECO:0000256" key="5">
    <source>
        <dbReference type="SAM" id="SignalP"/>
    </source>
</evidence>
<feature type="coiled-coil region" evidence="3">
    <location>
        <begin position="199"/>
        <end position="324"/>
    </location>
</feature>
<feature type="region of interest" description="Disordered" evidence="4">
    <location>
        <begin position="586"/>
        <end position="611"/>
    </location>
</feature>
<feature type="signal peptide" evidence="5">
    <location>
        <begin position="1"/>
        <end position="16"/>
    </location>
</feature>
<comment type="similarity">
    <text evidence="1">Belongs to the ICR family.</text>
</comment>
<gene>
    <name evidence="6" type="ORF">Cni_G27458</name>
</gene>
<protein>
    <submittedName>
        <fullName evidence="6">Interactor of constitutive active ROPs 3-like isoform X1</fullName>
    </submittedName>
</protein>
<dbReference type="EMBL" id="CP136898">
    <property type="protein sequence ID" value="WOL18661.1"/>
    <property type="molecule type" value="Genomic_DNA"/>
</dbReference>
<feature type="chain" id="PRO_5042814654" evidence="5">
    <location>
        <begin position="17"/>
        <end position="611"/>
    </location>
</feature>
<dbReference type="PANTHER" id="PTHR34224:SF4">
    <property type="entry name" value="INTERACTOR OF CONSTITUTIVE ACTIVE ROPS 2, CHLOROPLASTIC"/>
    <property type="match status" value="1"/>
</dbReference>
<proteinExistence type="inferred from homology"/>
<dbReference type="PANTHER" id="PTHR34224">
    <property type="entry name" value="INTERACTOR OF CONSTITUTIVE ACTIVE ROPS 2, CHLOROPLASTIC-RELATED"/>
    <property type="match status" value="1"/>
</dbReference>
<reference evidence="6 7" key="1">
    <citation type="submission" date="2023-10" db="EMBL/GenBank/DDBJ databases">
        <title>Chromosome-scale genome assembly provides insights into flower coloration mechanisms of Canna indica.</title>
        <authorList>
            <person name="Li C."/>
        </authorList>
    </citation>
    <scope>NUCLEOTIDE SEQUENCE [LARGE SCALE GENOMIC DNA]</scope>
    <source>
        <tissue evidence="6">Flower</tissue>
    </source>
</reference>
<accession>A0AAQ3QRE6</accession>
<dbReference type="AlphaFoldDB" id="A0AAQ3QRE6"/>
<evidence type="ECO:0000313" key="7">
    <source>
        <dbReference type="Proteomes" id="UP001327560"/>
    </source>
</evidence>